<evidence type="ECO:0000259" key="6">
    <source>
        <dbReference type="PROSITE" id="PS51898"/>
    </source>
</evidence>
<dbReference type="PANTHER" id="PTHR30349">
    <property type="entry name" value="PHAGE INTEGRASE-RELATED"/>
    <property type="match status" value="1"/>
</dbReference>
<dbReference type="SUPFAM" id="SSF56349">
    <property type="entry name" value="DNA breaking-rejoining enzymes"/>
    <property type="match status" value="1"/>
</dbReference>
<evidence type="ECO:0000259" key="7">
    <source>
        <dbReference type="PROSITE" id="PS51900"/>
    </source>
</evidence>
<dbReference type="InterPro" id="IPR013762">
    <property type="entry name" value="Integrase-like_cat_sf"/>
</dbReference>
<keyword evidence="9" id="KW-1185">Reference proteome</keyword>
<comment type="similarity">
    <text evidence="1">Belongs to the 'phage' integrase family.</text>
</comment>
<organism evidence="8 9">
    <name type="scientific">Anaeroselena agilis</name>
    <dbReference type="NCBI Taxonomy" id="3063788"/>
    <lineage>
        <taxon>Bacteria</taxon>
        <taxon>Bacillati</taxon>
        <taxon>Bacillota</taxon>
        <taxon>Negativicutes</taxon>
        <taxon>Acetonemataceae</taxon>
        <taxon>Anaeroselena</taxon>
    </lineage>
</organism>
<dbReference type="PROSITE" id="PS51898">
    <property type="entry name" value="TYR_RECOMBINASE"/>
    <property type="match status" value="1"/>
</dbReference>
<feature type="domain" description="Tyr recombinase" evidence="6">
    <location>
        <begin position="172"/>
        <end position="378"/>
    </location>
</feature>
<sequence>MASFYKRGKTWSFMIDVGLDKDGKRKQKGCGGFRTKKEAEEAAAQLTTELSQGTFVQEKDVTFRDFSKVWLNLYSSQVKKSSTRVRQHEVNNLLYYFDNIKIKDITKKQYQDALLDLPKRGFAENTIAGIHGTARMLFKKAVELDIIKKDPTEYARPPRKVETLEDIEKEDELPKYLEKEDLATFLRMAHDAGLKDDYAIFTVLAYTGIRGGELCALKWSDINFEDHTIKIAKTYYNPNNNIKLYELQPPKTKSSKRVIIVSQHVIKELEKHQARQNKYKMRNRDIWHNENFVFCVDKHPGYPIYLKLIEARMARLLKIAGLNQELTPHSLRHTHTSLLAEAGVGLEEIMERLGHTDDDTTKRVYLHVTKDMKKEAAHKFDELMNSL</sequence>
<dbReference type="InterPro" id="IPR050090">
    <property type="entry name" value="Tyrosine_recombinase_XerCD"/>
</dbReference>
<evidence type="ECO:0000256" key="2">
    <source>
        <dbReference type="ARBA" id="ARBA00022908"/>
    </source>
</evidence>
<dbReference type="InterPro" id="IPR004107">
    <property type="entry name" value="Integrase_SAM-like_N"/>
</dbReference>
<dbReference type="Gene3D" id="1.10.150.130">
    <property type="match status" value="1"/>
</dbReference>
<dbReference type="EMBL" id="JAUOZS010000001">
    <property type="protein sequence ID" value="MDT8900038.1"/>
    <property type="molecule type" value="Genomic_DNA"/>
</dbReference>
<proteinExistence type="inferred from homology"/>
<reference evidence="8 9" key="1">
    <citation type="submission" date="2023-07" db="EMBL/GenBank/DDBJ databases">
        <title>The novel representative of Negativicutes class, Anaeroselena agilis gen. nov. sp. nov.</title>
        <authorList>
            <person name="Prokofeva M.I."/>
            <person name="Elcheninov A.G."/>
            <person name="Klyukina A."/>
            <person name="Kublanov I.V."/>
            <person name="Frolov E.N."/>
            <person name="Podosokorskaya O.A."/>
        </authorList>
    </citation>
    <scope>NUCLEOTIDE SEQUENCE [LARGE SCALE GENOMIC DNA]</scope>
    <source>
        <strain evidence="8 9">4137-cl</strain>
    </source>
</reference>
<evidence type="ECO:0000256" key="1">
    <source>
        <dbReference type="ARBA" id="ARBA00008857"/>
    </source>
</evidence>
<keyword evidence="4" id="KW-0233">DNA recombination</keyword>
<accession>A0ABU3NT93</accession>
<dbReference type="InterPro" id="IPR002104">
    <property type="entry name" value="Integrase_catalytic"/>
</dbReference>
<evidence type="ECO:0000256" key="4">
    <source>
        <dbReference type="ARBA" id="ARBA00023172"/>
    </source>
</evidence>
<dbReference type="Pfam" id="PF14659">
    <property type="entry name" value="Phage_int_SAM_3"/>
    <property type="match status" value="1"/>
</dbReference>
<dbReference type="InterPro" id="IPR010998">
    <property type="entry name" value="Integrase_recombinase_N"/>
</dbReference>
<keyword evidence="2" id="KW-0229">DNA integration</keyword>
<dbReference type="RefSeq" id="WP_413778598.1">
    <property type="nucleotide sequence ID" value="NZ_JAUOZS010000001.1"/>
</dbReference>
<evidence type="ECO:0000313" key="9">
    <source>
        <dbReference type="Proteomes" id="UP001254848"/>
    </source>
</evidence>
<dbReference type="PROSITE" id="PS51900">
    <property type="entry name" value="CB"/>
    <property type="match status" value="1"/>
</dbReference>
<protein>
    <submittedName>
        <fullName evidence="8">Tyrosine-type recombinase/integrase</fullName>
    </submittedName>
</protein>
<dbReference type="Pfam" id="PF00589">
    <property type="entry name" value="Phage_integrase"/>
    <property type="match status" value="1"/>
</dbReference>
<gene>
    <name evidence="8" type="ORF">Q4T40_02155</name>
</gene>
<feature type="domain" description="Core-binding (CB)" evidence="7">
    <location>
        <begin position="61"/>
        <end position="142"/>
    </location>
</feature>
<dbReference type="Pfam" id="PF14657">
    <property type="entry name" value="Arm-DNA-bind_4"/>
    <property type="match status" value="1"/>
</dbReference>
<dbReference type="InterPro" id="IPR044068">
    <property type="entry name" value="CB"/>
</dbReference>
<dbReference type="PANTHER" id="PTHR30349:SF64">
    <property type="entry name" value="PROPHAGE INTEGRASE INTD-RELATED"/>
    <property type="match status" value="1"/>
</dbReference>
<keyword evidence="3 5" id="KW-0238">DNA-binding</keyword>
<dbReference type="Proteomes" id="UP001254848">
    <property type="component" value="Unassembled WGS sequence"/>
</dbReference>
<dbReference type="CDD" id="cd01189">
    <property type="entry name" value="INT_ICEBs1_C_like"/>
    <property type="match status" value="1"/>
</dbReference>
<evidence type="ECO:0000256" key="5">
    <source>
        <dbReference type="PROSITE-ProRule" id="PRU01248"/>
    </source>
</evidence>
<dbReference type="InterPro" id="IPR011010">
    <property type="entry name" value="DNA_brk_join_enz"/>
</dbReference>
<evidence type="ECO:0000256" key="3">
    <source>
        <dbReference type="ARBA" id="ARBA00023125"/>
    </source>
</evidence>
<comment type="caution">
    <text evidence="8">The sequence shown here is derived from an EMBL/GenBank/DDBJ whole genome shotgun (WGS) entry which is preliminary data.</text>
</comment>
<name>A0ABU3NT93_9FIRM</name>
<dbReference type="InterPro" id="IPR028259">
    <property type="entry name" value="AP2-like_int_N"/>
</dbReference>
<dbReference type="Gene3D" id="1.10.443.10">
    <property type="entry name" value="Intergrase catalytic core"/>
    <property type="match status" value="1"/>
</dbReference>
<evidence type="ECO:0000313" key="8">
    <source>
        <dbReference type="EMBL" id="MDT8900038.1"/>
    </source>
</evidence>